<protein>
    <submittedName>
        <fullName evidence="1">Uncharacterized protein</fullName>
    </submittedName>
</protein>
<evidence type="ECO:0000313" key="1">
    <source>
        <dbReference type="EMBL" id="MCD7455608.1"/>
    </source>
</evidence>
<dbReference type="Proteomes" id="UP000823775">
    <property type="component" value="Unassembled WGS sequence"/>
</dbReference>
<gene>
    <name evidence="1" type="ORF">HAX54_028773</name>
</gene>
<comment type="caution">
    <text evidence="1">The sequence shown here is derived from an EMBL/GenBank/DDBJ whole genome shotgun (WGS) entry which is preliminary data.</text>
</comment>
<keyword evidence="2" id="KW-1185">Reference proteome</keyword>
<name>A0ABS8S9U8_DATST</name>
<reference evidence="1 2" key="1">
    <citation type="journal article" date="2021" name="BMC Genomics">
        <title>Datura genome reveals duplications of psychoactive alkaloid biosynthetic genes and high mutation rate following tissue culture.</title>
        <authorList>
            <person name="Rajewski A."/>
            <person name="Carter-House D."/>
            <person name="Stajich J."/>
            <person name="Litt A."/>
        </authorList>
    </citation>
    <scope>NUCLEOTIDE SEQUENCE [LARGE SCALE GENOMIC DNA]</scope>
    <source>
        <strain evidence="1">AR-01</strain>
    </source>
</reference>
<sequence length="105" mass="12092">MNEHAPFLKAYCFQLTFDNFYDYDLSPSSDIVVGVPEWLSGMTRNHVGSARAELRAIRSWNARQVLVHSTRFNACREDQEAEDALVPNCYKRLLVESPVKGWLLE</sequence>
<proteinExistence type="predicted"/>
<evidence type="ECO:0000313" key="2">
    <source>
        <dbReference type="Proteomes" id="UP000823775"/>
    </source>
</evidence>
<organism evidence="1 2">
    <name type="scientific">Datura stramonium</name>
    <name type="common">Jimsonweed</name>
    <name type="synonym">Common thornapple</name>
    <dbReference type="NCBI Taxonomy" id="4076"/>
    <lineage>
        <taxon>Eukaryota</taxon>
        <taxon>Viridiplantae</taxon>
        <taxon>Streptophyta</taxon>
        <taxon>Embryophyta</taxon>
        <taxon>Tracheophyta</taxon>
        <taxon>Spermatophyta</taxon>
        <taxon>Magnoliopsida</taxon>
        <taxon>eudicotyledons</taxon>
        <taxon>Gunneridae</taxon>
        <taxon>Pentapetalae</taxon>
        <taxon>asterids</taxon>
        <taxon>lamiids</taxon>
        <taxon>Solanales</taxon>
        <taxon>Solanaceae</taxon>
        <taxon>Solanoideae</taxon>
        <taxon>Datureae</taxon>
        <taxon>Datura</taxon>
    </lineage>
</organism>
<accession>A0ABS8S9U8</accession>
<dbReference type="EMBL" id="JACEIK010000354">
    <property type="protein sequence ID" value="MCD7455608.1"/>
    <property type="molecule type" value="Genomic_DNA"/>
</dbReference>